<dbReference type="PANTHER" id="PTHR48083:SF19">
    <property type="entry name" value="FLAVIN-DEPENDENT MONOOXYGENASE, OXYGENASE SUBUNIT HSAA"/>
    <property type="match status" value="1"/>
</dbReference>
<dbReference type="InterPro" id="IPR036250">
    <property type="entry name" value="AcylCo_DH-like_C"/>
</dbReference>
<organism evidence="3">
    <name type="scientific">marine metagenome</name>
    <dbReference type="NCBI Taxonomy" id="408172"/>
    <lineage>
        <taxon>unclassified sequences</taxon>
        <taxon>metagenomes</taxon>
        <taxon>ecological metagenomes</taxon>
    </lineage>
</organism>
<dbReference type="GO" id="GO:0016712">
    <property type="term" value="F:oxidoreductase activity, acting on paired donors, with incorporation or reduction of molecular oxygen, reduced flavin or flavoprotein as one donor, and incorporation of one atom of oxygen"/>
    <property type="evidence" value="ECO:0007669"/>
    <property type="project" value="TreeGrafter"/>
</dbReference>
<dbReference type="GO" id="GO:0005737">
    <property type="term" value="C:cytoplasm"/>
    <property type="evidence" value="ECO:0007669"/>
    <property type="project" value="TreeGrafter"/>
</dbReference>
<feature type="domain" description="Acyl-CoA dehydrogenase C-terminal" evidence="2">
    <location>
        <begin position="68"/>
        <end position="193"/>
    </location>
</feature>
<dbReference type="InterPro" id="IPR046373">
    <property type="entry name" value="Acyl-CoA_Oxase/DH_mid-dom_sf"/>
</dbReference>
<evidence type="ECO:0000313" key="3">
    <source>
        <dbReference type="EMBL" id="SVD75950.1"/>
    </source>
</evidence>
<dbReference type="Pfam" id="PF08028">
    <property type="entry name" value="Acyl-CoA_dh_2"/>
    <property type="match status" value="1"/>
</dbReference>
<proteinExistence type="predicted"/>
<dbReference type="EMBL" id="UINC01171402">
    <property type="protein sequence ID" value="SVD75950.1"/>
    <property type="molecule type" value="Genomic_DNA"/>
</dbReference>
<keyword evidence="1" id="KW-0560">Oxidoreductase</keyword>
<protein>
    <recommendedName>
        <fullName evidence="2">Acyl-CoA dehydrogenase C-terminal domain-containing protein</fullName>
    </recommendedName>
</protein>
<dbReference type="SUPFAM" id="SSF47203">
    <property type="entry name" value="Acyl-CoA dehydrogenase C-terminal domain-like"/>
    <property type="match status" value="1"/>
</dbReference>
<gene>
    <name evidence="3" type="ORF">METZ01_LOCUS428804</name>
</gene>
<sequence length="217" mass="23413">LDRKIIDNWQASGLSGTGSADIEFHEAFVPEHRVLDGRLAARGESPGSELNTAPVYKMPNFGFAQTALASVVIGAAKGAISDFTMLMKTEKVRGKPMADIHSMQLRLAEASAQAESARLLVLGTARENMAKLSTGAKLMLGDLARNRRNSAYGVDLSKRAVNSLLEVTGTAGLYLENDIQRAFRDINAASGYYPLSWDLNATIYGRYAVGLDLEGFL</sequence>
<dbReference type="Gene3D" id="1.20.140.10">
    <property type="entry name" value="Butyryl-CoA Dehydrogenase, subunit A, domain 3"/>
    <property type="match status" value="1"/>
</dbReference>
<dbReference type="InterPro" id="IPR013107">
    <property type="entry name" value="Acyl-CoA_DH_C"/>
</dbReference>
<feature type="non-terminal residue" evidence="3">
    <location>
        <position position="1"/>
    </location>
</feature>
<evidence type="ECO:0000256" key="1">
    <source>
        <dbReference type="ARBA" id="ARBA00023002"/>
    </source>
</evidence>
<reference evidence="3" key="1">
    <citation type="submission" date="2018-05" db="EMBL/GenBank/DDBJ databases">
        <authorList>
            <person name="Lanie J.A."/>
            <person name="Ng W.-L."/>
            <person name="Kazmierczak K.M."/>
            <person name="Andrzejewski T.M."/>
            <person name="Davidsen T.M."/>
            <person name="Wayne K.J."/>
            <person name="Tettelin H."/>
            <person name="Glass J.I."/>
            <person name="Rusch D."/>
            <person name="Podicherti R."/>
            <person name="Tsui H.-C.T."/>
            <person name="Winkler M.E."/>
        </authorList>
    </citation>
    <scope>NUCLEOTIDE SEQUENCE</scope>
</reference>
<evidence type="ECO:0000259" key="2">
    <source>
        <dbReference type="Pfam" id="PF08028"/>
    </source>
</evidence>
<name>A0A382XYJ7_9ZZZZ</name>
<dbReference type="PANTHER" id="PTHR48083">
    <property type="entry name" value="MEDIUM-CHAIN SPECIFIC ACYL-COA DEHYDROGENASE, MITOCHONDRIAL-RELATED"/>
    <property type="match status" value="1"/>
</dbReference>
<dbReference type="InterPro" id="IPR050741">
    <property type="entry name" value="Acyl-CoA_dehydrogenase"/>
</dbReference>
<accession>A0A382XYJ7</accession>
<dbReference type="GO" id="GO:0003995">
    <property type="term" value="F:acyl-CoA dehydrogenase activity"/>
    <property type="evidence" value="ECO:0007669"/>
    <property type="project" value="TreeGrafter"/>
</dbReference>
<dbReference type="AlphaFoldDB" id="A0A382XYJ7"/>
<dbReference type="GO" id="GO:0033539">
    <property type="term" value="P:fatty acid beta-oxidation using acyl-CoA dehydrogenase"/>
    <property type="evidence" value="ECO:0007669"/>
    <property type="project" value="TreeGrafter"/>
</dbReference>
<dbReference type="Gene3D" id="2.40.110.10">
    <property type="entry name" value="Butyryl-CoA Dehydrogenase, subunit A, domain 2"/>
    <property type="match status" value="1"/>
</dbReference>